<comment type="function">
    <text evidence="7">Transcriptional regulator that specifically binds to GA-rich elements (GAGA-repeats) present in regulatory sequences of genes involved in developmental processes.</text>
</comment>
<feature type="compositionally biased region" description="Basic residues" evidence="8">
    <location>
        <begin position="137"/>
        <end position="146"/>
    </location>
</feature>
<evidence type="ECO:0000256" key="1">
    <source>
        <dbReference type="ARBA" id="ARBA00004123"/>
    </source>
</evidence>
<comment type="subcellular location">
    <subcellularLocation>
        <location evidence="1 7">Nucleus</location>
    </subcellularLocation>
</comment>
<dbReference type="Proteomes" id="UP001141806">
    <property type="component" value="Unassembled WGS sequence"/>
</dbReference>
<feature type="compositionally biased region" description="Polar residues" evidence="8">
    <location>
        <begin position="122"/>
        <end position="134"/>
    </location>
</feature>
<dbReference type="EMBL" id="JAMYWD010000012">
    <property type="protein sequence ID" value="KAJ4953062.1"/>
    <property type="molecule type" value="Genomic_DNA"/>
</dbReference>
<dbReference type="PANTHER" id="PTHR31421">
    <property type="entry name" value="PROTEIN BASIC PENTACYSTEINE3"/>
    <property type="match status" value="1"/>
</dbReference>
<keyword evidence="5 7" id="KW-0804">Transcription</keyword>
<reference evidence="9" key="1">
    <citation type="journal article" date="2023" name="Plant J.">
        <title>The genome of the king protea, Protea cynaroides.</title>
        <authorList>
            <person name="Chang J."/>
            <person name="Duong T.A."/>
            <person name="Schoeman C."/>
            <person name="Ma X."/>
            <person name="Roodt D."/>
            <person name="Barker N."/>
            <person name="Li Z."/>
            <person name="Van de Peer Y."/>
            <person name="Mizrachi E."/>
        </authorList>
    </citation>
    <scope>NUCLEOTIDE SEQUENCE</scope>
    <source>
        <tissue evidence="9">Young leaves</tissue>
    </source>
</reference>
<evidence type="ECO:0000256" key="4">
    <source>
        <dbReference type="ARBA" id="ARBA00023125"/>
    </source>
</evidence>
<comment type="caution">
    <text evidence="9">The sequence shown here is derived from an EMBL/GenBank/DDBJ whole genome shotgun (WGS) entry which is preliminary data.</text>
</comment>
<comment type="similarity">
    <text evidence="2 7">Belongs to the BBR/BPC family.</text>
</comment>
<keyword evidence="10" id="KW-1185">Reference proteome</keyword>
<evidence type="ECO:0000256" key="7">
    <source>
        <dbReference type="RuleBase" id="RU367160"/>
    </source>
</evidence>
<keyword evidence="3 7" id="KW-0805">Transcription regulation</keyword>
<evidence type="ECO:0000256" key="6">
    <source>
        <dbReference type="ARBA" id="ARBA00023242"/>
    </source>
</evidence>
<dbReference type="GO" id="GO:0009723">
    <property type="term" value="P:response to ethylene"/>
    <property type="evidence" value="ECO:0007669"/>
    <property type="project" value="TreeGrafter"/>
</dbReference>
<feature type="region of interest" description="Disordered" evidence="8">
    <location>
        <begin position="100"/>
        <end position="160"/>
    </location>
</feature>
<evidence type="ECO:0000256" key="5">
    <source>
        <dbReference type="ARBA" id="ARBA00023163"/>
    </source>
</evidence>
<dbReference type="GO" id="GO:0005634">
    <property type="term" value="C:nucleus"/>
    <property type="evidence" value="ECO:0007669"/>
    <property type="project" value="UniProtKB-SubCell"/>
</dbReference>
<protein>
    <recommendedName>
        <fullName evidence="7">GAGA-binding transcriptional activator</fullName>
    </recommendedName>
</protein>
<dbReference type="GO" id="GO:0043565">
    <property type="term" value="F:sequence-specific DNA binding"/>
    <property type="evidence" value="ECO:0007669"/>
    <property type="project" value="TreeGrafter"/>
</dbReference>
<dbReference type="GO" id="GO:0003700">
    <property type="term" value="F:DNA-binding transcription factor activity"/>
    <property type="evidence" value="ECO:0007669"/>
    <property type="project" value="UniProtKB-UniRule"/>
</dbReference>
<dbReference type="PANTHER" id="PTHR31421:SF6">
    <property type="entry name" value="PROTEIN BASIC PENTACYSTEINE7"/>
    <property type="match status" value="1"/>
</dbReference>
<gene>
    <name evidence="9" type="ORF">NE237_029894</name>
</gene>
<evidence type="ECO:0000313" key="9">
    <source>
        <dbReference type="EMBL" id="KAJ4953062.1"/>
    </source>
</evidence>
<evidence type="ECO:0000256" key="2">
    <source>
        <dbReference type="ARBA" id="ARBA00007911"/>
    </source>
</evidence>
<dbReference type="SMART" id="SM01226">
    <property type="entry name" value="GAGA_bind"/>
    <property type="match status" value="1"/>
</dbReference>
<dbReference type="InterPro" id="IPR010409">
    <property type="entry name" value="GAGA-bd_tscrpt_act"/>
</dbReference>
<dbReference type="AlphaFoldDB" id="A0A9Q0GS16"/>
<organism evidence="9 10">
    <name type="scientific">Protea cynaroides</name>
    <dbReference type="NCBI Taxonomy" id="273540"/>
    <lineage>
        <taxon>Eukaryota</taxon>
        <taxon>Viridiplantae</taxon>
        <taxon>Streptophyta</taxon>
        <taxon>Embryophyta</taxon>
        <taxon>Tracheophyta</taxon>
        <taxon>Spermatophyta</taxon>
        <taxon>Magnoliopsida</taxon>
        <taxon>Proteales</taxon>
        <taxon>Proteaceae</taxon>
        <taxon>Protea</taxon>
    </lineage>
</organism>
<sequence length="274" mass="29692">MDEKGRLGIRNWDFSEQSVGVNEVLKPVSGVPVPGGTAEYQAAFLKMGTYANRNSMIPEANTEASSMDYAGHWVHQRNFLPSPKASPSPLQAIPLSAELGVSTDGPAHNGEVRTKSSKTRKQQPSSKKPNQATSKALKPKQPKKKNPVPPKGKANPVSTTIREKKNVDIVIDESALDISRLSAPVCSCTGIPRQCYRWGAGGWQSSCCTTSISEHPLPMSPSRPGARMAGRKMSNGAYTKLLHKLAADGHDFSHPIDLKTQWAKHGTNKFVTIK</sequence>
<evidence type="ECO:0000256" key="8">
    <source>
        <dbReference type="SAM" id="MobiDB-lite"/>
    </source>
</evidence>
<keyword evidence="4 7" id="KW-0238">DNA-binding</keyword>
<accession>A0A9Q0GS16</accession>
<evidence type="ECO:0000256" key="3">
    <source>
        <dbReference type="ARBA" id="ARBA00023015"/>
    </source>
</evidence>
<keyword evidence="6 7" id="KW-0539">Nucleus</keyword>
<proteinExistence type="inferred from homology"/>
<dbReference type="OrthoDB" id="1903765at2759"/>
<name>A0A9Q0GS16_9MAGN</name>
<evidence type="ECO:0000313" key="10">
    <source>
        <dbReference type="Proteomes" id="UP001141806"/>
    </source>
</evidence>
<dbReference type="Pfam" id="PF06217">
    <property type="entry name" value="GAGA_bind"/>
    <property type="match status" value="1"/>
</dbReference>